<dbReference type="GO" id="GO:0005975">
    <property type="term" value="P:carbohydrate metabolic process"/>
    <property type="evidence" value="ECO:0007669"/>
    <property type="project" value="InterPro"/>
</dbReference>
<name>A0AAP8HTS2_ECOLX</name>
<comment type="subcellular location">
    <subcellularLocation>
        <location evidence="1">Secreted</location>
    </subcellularLocation>
</comment>
<dbReference type="PROSITE" id="PS51910">
    <property type="entry name" value="GH18_2"/>
    <property type="match status" value="1"/>
</dbReference>
<feature type="non-terminal residue" evidence="8">
    <location>
        <position position="96"/>
    </location>
</feature>
<evidence type="ECO:0000256" key="3">
    <source>
        <dbReference type="ARBA" id="ARBA00022801"/>
    </source>
</evidence>
<dbReference type="Pfam" id="PF00704">
    <property type="entry name" value="Glyco_hydro_18"/>
    <property type="match status" value="1"/>
</dbReference>
<sequence length="96" mass="10613">ATNDAKARDVVNRLTALKAHNPSLRIMFSIGGWYYSNDLGVSHANYVNAVKTPASRAKFAQSCVRIMKDYGFDGVDIDWEYPQAAEVDGFIAALQE</sequence>
<dbReference type="AlphaFoldDB" id="A0AAP8HTS2"/>
<keyword evidence="4 5" id="KW-0326">Glycosidase</keyword>
<evidence type="ECO:0000259" key="7">
    <source>
        <dbReference type="PROSITE" id="PS51910"/>
    </source>
</evidence>
<proteinExistence type="inferred from homology"/>
<dbReference type="GO" id="GO:0005576">
    <property type="term" value="C:extracellular region"/>
    <property type="evidence" value="ECO:0007669"/>
    <property type="project" value="UniProtKB-SubCell"/>
</dbReference>
<evidence type="ECO:0000313" key="8">
    <source>
        <dbReference type="EMBL" id="PKD78271.1"/>
    </source>
</evidence>
<dbReference type="InterPro" id="IPR001579">
    <property type="entry name" value="Glyco_hydro_18_chit_AS"/>
</dbReference>
<dbReference type="InterPro" id="IPR050314">
    <property type="entry name" value="Glycosyl_Hydrlase_18"/>
</dbReference>
<dbReference type="EMBL" id="PITP01000817">
    <property type="protein sequence ID" value="PKD78271.1"/>
    <property type="molecule type" value="Genomic_DNA"/>
</dbReference>
<dbReference type="RefSeq" id="WP_249823271.1">
    <property type="nucleotide sequence ID" value="NZ_PITP01000817.1"/>
</dbReference>
<comment type="similarity">
    <text evidence="6">Belongs to the glycosyl hydrolase 18 family.</text>
</comment>
<dbReference type="InterPro" id="IPR017853">
    <property type="entry name" value="GH"/>
</dbReference>
<organism evidence="8 9">
    <name type="scientific">Escherichia coli</name>
    <dbReference type="NCBI Taxonomy" id="562"/>
    <lineage>
        <taxon>Bacteria</taxon>
        <taxon>Pseudomonadati</taxon>
        <taxon>Pseudomonadota</taxon>
        <taxon>Gammaproteobacteria</taxon>
        <taxon>Enterobacterales</taxon>
        <taxon>Enterobacteriaceae</taxon>
        <taxon>Escherichia</taxon>
    </lineage>
</organism>
<feature type="non-terminal residue" evidence="8">
    <location>
        <position position="1"/>
    </location>
</feature>
<dbReference type="Gene3D" id="3.20.20.80">
    <property type="entry name" value="Glycosidases"/>
    <property type="match status" value="1"/>
</dbReference>
<dbReference type="PROSITE" id="PS01095">
    <property type="entry name" value="GH18_1"/>
    <property type="match status" value="1"/>
</dbReference>
<accession>A0AAP8HTS2</accession>
<evidence type="ECO:0000256" key="5">
    <source>
        <dbReference type="RuleBase" id="RU000489"/>
    </source>
</evidence>
<dbReference type="GO" id="GO:0008061">
    <property type="term" value="F:chitin binding"/>
    <property type="evidence" value="ECO:0007669"/>
    <property type="project" value="TreeGrafter"/>
</dbReference>
<evidence type="ECO:0000313" key="9">
    <source>
        <dbReference type="Proteomes" id="UP000233549"/>
    </source>
</evidence>
<reference evidence="8 9" key="1">
    <citation type="submission" date="2017-12" db="EMBL/GenBank/DDBJ databases">
        <title>Rapid rising of carbapenem-resistant Enterobacteriaceae(CRE) and emergence of colistin resistance genemcr-1 in CRE in the hospital of Henan, China.</title>
        <authorList>
            <person name="Sun Q."/>
            <person name="Zhang R."/>
            <person name="Li Y."/>
            <person name="Shen Y."/>
            <person name="Zhang Y."/>
            <person name="Yang J."/>
            <person name="Shu L."/>
            <person name="Zhou H."/>
            <person name="Wang Y."/>
            <person name="Wang B."/>
            <person name="Shen Z."/>
        </authorList>
    </citation>
    <scope>NUCLEOTIDE SEQUENCE [LARGE SCALE GENOMIC DNA]</scope>
    <source>
        <strain evidence="8 9">3512</strain>
    </source>
</reference>
<dbReference type="Proteomes" id="UP000233549">
    <property type="component" value="Unassembled WGS sequence"/>
</dbReference>
<keyword evidence="2" id="KW-0964">Secreted</keyword>
<evidence type="ECO:0000256" key="1">
    <source>
        <dbReference type="ARBA" id="ARBA00004613"/>
    </source>
</evidence>
<dbReference type="SUPFAM" id="SSF51445">
    <property type="entry name" value="(Trans)glycosidases"/>
    <property type="match status" value="1"/>
</dbReference>
<gene>
    <name evidence="8" type="ORF">CWS33_31145</name>
</gene>
<dbReference type="PANTHER" id="PTHR11177:SF365">
    <property type="entry name" value="ENDOCHITINASE B"/>
    <property type="match status" value="1"/>
</dbReference>
<evidence type="ECO:0000256" key="6">
    <source>
        <dbReference type="RuleBase" id="RU004453"/>
    </source>
</evidence>
<dbReference type="GO" id="GO:0004568">
    <property type="term" value="F:chitinase activity"/>
    <property type="evidence" value="ECO:0007669"/>
    <property type="project" value="TreeGrafter"/>
</dbReference>
<protein>
    <submittedName>
        <fullName evidence="8">Chitinase</fullName>
    </submittedName>
</protein>
<feature type="domain" description="GH18" evidence="7">
    <location>
        <begin position="1"/>
        <end position="96"/>
    </location>
</feature>
<evidence type="ECO:0000256" key="4">
    <source>
        <dbReference type="ARBA" id="ARBA00023295"/>
    </source>
</evidence>
<evidence type="ECO:0000256" key="2">
    <source>
        <dbReference type="ARBA" id="ARBA00022525"/>
    </source>
</evidence>
<comment type="caution">
    <text evidence="8">The sequence shown here is derived from an EMBL/GenBank/DDBJ whole genome shotgun (WGS) entry which is preliminary data.</text>
</comment>
<keyword evidence="3 5" id="KW-0378">Hydrolase</keyword>
<dbReference type="GO" id="GO:0006032">
    <property type="term" value="P:chitin catabolic process"/>
    <property type="evidence" value="ECO:0007669"/>
    <property type="project" value="TreeGrafter"/>
</dbReference>
<dbReference type="InterPro" id="IPR001223">
    <property type="entry name" value="Glyco_hydro18_cat"/>
</dbReference>
<dbReference type="PANTHER" id="PTHR11177">
    <property type="entry name" value="CHITINASE"/>
    <property type="match status" value="1"/>
</dbReference>